<feature type="domain" description="Amidase" evidence="2">
    <location>
        <begin position="34"/>
        <end position="464"/>
    </location>
</feature>
<dbReference type="InterPro" id="IPR020556">
    <property type="entry name" value="Amidase_CS"/>
</dbReference>
<name>A0A8J3W0V6_9ACTN</name>
<dbReference type="PROSITE" id="PS00571">
    <property type="entry name" value="AMIDASES"/>
    <property type="match status" value="1"/>
</dbReference>
<dbReference type="PANTHER" id="PTHR11895:SF7">
    <property type="entry name" value="GLUTAMYL-TRNA(GLN) AMIDOTRANSFERASE SUBUNIT A, MITOCHONDRIAL"/>
    <property type="match status" value="1"/>
</dbReference>
<reference evidence="3" key="1">
    <citation type="submission" date="2021-01" db="EMBL/GenBank/DDBJ databases">
        <title>Whole genome shotgun sequence of Sphaerimonospora thailandensis NBRC 107569.</title>
        <authorList>
            <person name="Komaki H."/>
            <person name="Tamura T."/>
        </authorList>
    </citation>
    <scope>NUCLEOTIDE SEQUENCE</scope>
    <source>
        <strain evidence="3">NBRC 107569</strain>
    </source>
</reference>
<dbReference type="Pfam" id="PF01425">
    <property type="entry name" value="Amidase"/>
    <property type="match status" value="1"/>
</dbReference>
<comment type="caution">
    <text evidence="3">The sequence shown here is derived from an EMBL/GenBank/DDBJ whole genome shotgun (WGS) entry which is preliminary data.</text>
</comment>
<dbReference type="Proteomes" id="UP000610966">
    <property type="component" value="Unassembled WGS sequence"/>
</dbReference>
<evidence type="ECO:0000259" key="2">
    <source>
        <dbReference type="Pfam" id="PF01425"/>
    </source>
</evidence>
<dbReference type="Gene3D" id="3.90.1300.10">
    <property type="entry name" value="Amidase signature (AS) domain"/>
    <property type="match status" value="1"/>
</dbReference>
<evidence type="ECO:0000256" key="1">
    <source>
        <dbReference type="ARBA" id="ARBA00009199"/>
    </source>
</evidence>
<sequence length="486" mass="50989">MDGVLSLDEVLSLDTVGQAEAVRNGVVSPREPAEAAIARIEALDGELNAVIHRRFDQALAEIDDIPEDAPFRGVPILLKDIGWESAGDPCGSGSKILDGVVADHDSHGTAALRRAGFVILGRTNVPELATTITTEPLAFGPTRNPYDLAYSVGGSSGGSAAAVAVGMVPVATASDGGGSIRIPASMCGLVGLKPTRGRISHGPSLAESWGGLSTTGVLTRTVRDTAALLDLLSEMMPGEPYAAPAWRRPLAEEVGADPGRLRIGFVTVHPRGDVPEDAEATAAVTRMAESLDSLGHEVVPAHPEALGDPEFAMYHGALISANVAAELETVAAWRGRPVELAELEPHNRLVADAGRSMSATDYLAALRLLNGYRRRMARWWTAGPGTTGYDLLLTPTLAVAPFPLGWISDDEVYLALERAGLGAAFTAPFNSTGQPAISLPVHRTAEGLPVGVQFVAAAGREDLLVRIAAQIEATVSFKHGPFRHFE</sequence>
<dbReference type="SUPFAM" id="SSF75304">
    <property type="entry name" value="Amidase signature (AS) enzymes"/>
    <property type="match status" value="1"/>
</dbReference>
<protein>
    <submittedName>
        <fullName evidence="3">6-aminohexanoate-cyclic-dimer hydrolase</fullName>
    </submittedName>
</protein>
<dbReference type="RefSeq" id="WP_204016870.1">
    <property type="nucleotide sequence ID" value="NZ_BOOG01000031.1"/>
</dbReference>
<proteinExistence type="inferred from homology"/>
<dbReference type="EMBL" id="BOOG01000031">
    <property type="protein sequence ID" value="GIH71161.1"/>
    <property type="molecule type" value="Genomic_DNA"/>
</dbReference>
<keyword evidence="4" id="KW-1185">Reference proteome</keyword>
<organism evidence="3 4">
    <name type="scientific">Sphaerimonospora thailandensis</name>
    <dbReference type="NCBI Taxonomy" id="795644"/>
    <lineage>
        <taxon>Bacteria</taxon>
        <taxon>Bacillati</taxon>
        <taxon>Actinomycetota</taxon>
        <taxon>Actinomycetes</taxon>
        <taxon>Streptosporangiales</taxon>
        <taxon>Streptosporangiaceae</taxon>
        <taxon>Sphaerimonospora</taxon>
    </lineage>
</organism>
<dbReference type="InterPro" id="IPR023631">
    <property type="entry name" value="Amidase_dom"/>
</dbReference>
<accession>A0A8J3W0V6</accession>
<dbReference type="GO" id="GO:0016787">
    <property type="term" value="F:hydrolase activity"/>
    <property type="evidence" value="ECO:0007669"/>
    <property type="project" value="UniProtKB-KW"/>
</dbReference>
<dbReference type="AlphaFoldDB" id="A0A8J3W0V6"/>
<evidence type="ECO:0000313" key="4">
    <source>
        <dbReference type="Proteomes" id="UP000610966"/>
    </source>
</evidence>
<evidence type="ECO:0000313" key="3">
    <source>
        <dbReference type="EMBL" id="GIH71161.1"/>
    </source>
</evidence>
<dbReference type="PANTHER" id="PTHR11895">
    <property type="entry name" value="TRANSAMIDASE"/>
    <property type="match status" value="1"/>
</dbReference>
<dbReference type="InterPro" id="IPR000120">
    <property type="entry name" value="Amidase"/>
</dbReference>
<comment type="similarity">
    <text evidence="1">Belongs to the amidase family.</text>
</comment>
<dbReference type="InterPro" id="IPR036928">
    <property type="entry name" value="AS_sf"/>
</dbReference>
<gene>
    <name evidence="3" type="ORF">Mth01_34140</name>
</gene>
<keyword evidence="3" id="KW-0378">Hydrolase</keyword>